<dbReference type="InterPro" id="IPR029033">
    <property type="entry name" value="His_PPase_superfam"/>
</dbReference>
<evidence type="ECO:0000313" key="1">
    <source>
        <dbReference type="EMBL" id="PNU02691.1"/>
    </source>
</evidence>
<protein>
    <submittedName>
        <fullName evidence="1">Histidine phosphatase family protein</fullName>
    </submittedName>
</protein>
<reference evidence="1 2" key="1">
    <citation type="submission" date="2016-05" db="EMBL/GenBank/DDBJ databases">
        <title>Complete genome sequence of Novosphingobium guangzhouense SA925(T).</title>
        <authorList>
            <person name="Sha S."/>
        </authorList>
    </citation>
    <scope>NUCLEOTIDE SEQUENCE [LARGE SCALE GENOMIC DNA]</scope>
    <source>
        <strain evidence="1 2">SA925</strain>
    </source>
</reference>
<dbReference type="RefSeq" id="WP_103098489.1">
    <property type="nucleotide sequence ID" value="NZ_LYMM01000069.1"/>
</dbReference>
<comment type="caution">
    <text evidence="1">The sequence shown here is derived from an EMBL/GenBank/DDBJ whole genome shotgun (WGS) entry which is preliminary data.</text>
</comment>
<dbReference type="Proteomes" id="UP000236327">
    <property type="component" value="Unassembled WGS sequence"/>
</dbReference>
<dbReference type="EMBL" id="LYMM01000069">
    <property type="protein sequence ID" value="PNU02691.1"/>
    <property type="molecule type" value="Genomic_DNA"/>
</dbReference>
<dbReference type="InterPro" id="IPR013078">
    <property type="entry name" value="His_Pase_superF_clade-1"/>
</dbReference>
<name>A0A2K2FV79_9SPHN</name>
<organism evidence="1 2">
    <name type="scientific">Novosphingobium guangzhouense</name>
    <dbReference type="NCBI Taxonomy" id="1850347"/>
    <lineage>
        <taxon>Bacteria</taxon>
        <taxon>Pseudomonadati</taxon>
        <taxon>Pseudomonadota</taxon>
        <taxon>Alphaproteobacteria</taxon>
        <taxon>Sphingomonadales</taxon>
        <taxon>Sphingomonadaceae</taxon>
        <taxon>Novosphingobium</taxon>
    </lineage>
</organism>
<dbReference type="SUPFAM" id="SSF53254">
    <property type="entry name" value="Phosphoglycerate mutase-like"/>
    <property type="match status" value="1"/>
</dbReference>
<evidence type="ECO:0000313" key="2">
    <source>
        <dbReference type="Proteomes" id="UP000236327"/>
    </source>
</evidence>
<accession>A0A2K2FV79</accession>
<keyword evidence="2" id="KW-1185">Reference proteome</keyword>
<proteinExistence type="predicted"/>
<gene>
    <name evidence="1" type="ORF">A8V01_25975</name>
</gene>
<dbReference type="Gene3D" id="3.40.50.1240">
    <property type="entry name" value="Phosphoglycerate mutase-like"/>
    <property type="match status" value="1"/>
</dbReference>
<dbReference type="OrthoDB" id="5449373at2"/>
<dbReference type="CDD" id="cd07067">
    <property type="entry name" value="HP_PGM_like"/>
    <property type="match status" value="1"/>
</dbReference>
<dbReference type="Pfam" id="PF00300">
    <property type="entry name" value="His_Phos_1"/>
    <property type="match status" value="1"/>
</dbReference>
<sequence length="196" mass="21485">MTGIAVHLMRHGAPRRQGLLLGHRDEPALAASSALCVARAQGLAFDRVVSSDLCRTLVPAAEIAAARGLKHAVDTDWRELDFGDWTGRTPDEVDPDQYARFWDDPDLNAPPNGERWSTLRERVWRALGRLREPSLVITHGGTMRAAIAVLFHMEHTQVWAFDLPYGSVLSLRIWPQPVGVGDAGHVAAAQITGLTS</sequence>
<dbReference type="AlphaFoldDB" id="A0A2K2FV79"/>